<dbReference type="RefSeq" id="WP_066715073.1">
    <property type="nucleotide sequence ID" value="NZ_JARFNM010000001.1"/>
</dbReference>
<dbReference type="PROSITE" id="PS51257">
    <property type="entry name" value="PROKAR_LIPOPROTEIN"/>
    <property type="match status" value="1"/>
</dbReference>
<feature type="chain" id="PRO_5007460234" description="Lipoprotein" evidence="1">
    <location>
        <begin position="25"/>
        <end position="448"/>
    </location>
</feature>
<keyword evidence="3" id="KW-1185">Reference proteome</keyword>
<dbReference type="AlphaFoldDB" id="A0A133Y6U6"/>
<sequence>MKKSAKFMLLLVAFSLASCGKSHSQPRATTSAITNSDTVQTASNEVQPNEQAAPVLRNTIQLNLEKLATDNLSFKRYALGKALPDGLPTVLAIKNGKLFYMCKKVPDNMSQAEINSLLRNSQWGAKKYYFGTYDLATKTKQEIKLDDWYLGNENYAYCVLDDNHMLVVYNSTEKSPKFKDVHSKIALLDFSQQSTSLLAEYTSFDFDGISPIRQLAKDKLVFVLDTTTNFASREIQQIVLCYDIKATMLSELMRAKPISASEKEVYGLDCQDGNVKLLVKSYGKYFLRTLNPEGNQIDELELTDLNELKAAKNYACDFMVDGNFLFVNFEDRNNKIGNLTAVILRKIGPYYHVQNTEGLHLQSVPTAHRKKPSDPFSMAKSKLNETETYQYYAYYPDENVFDLLDTGLTAKNNQLYTLIDSDKPKLFVAASSPNDGVAYYLSNWPKTD</sequence>
<dbReference type="EMBL" id="LSCV01000045">
    <property type="protein sequence ID" value="KXB38922.1"/>
    <property type="molecule type" value="Genomic_DNA"/>
</dbReference>
<accession>A0A133Y6U6</accession>
<evidence type="ECO:0008006" key="4">
    <source>
        <dbReference type="Google" id="ProtNLM"/>
    </source>
</evidence>
<dbReference type="Proteomes" id="UP000070080">
    <property type="component" value="Unassembled WGS sequence"/>
</dbReference>
<feature type="signal peptide" evidence="1">
    <location>
        <begin position="1"/>
        <end position="24"/>
    </location>
</feature>
<protein>
    <recommendedName>
        <fullName evidence="4">Lipoprotein</fullName>
    </recommendedName>
</protein>
<gene>
    <name evidence="2" type="ORF">HMPREF1872_01409</name>
</gene>
<name>A0A133Y6U6_9FIRM</name>
<dbReference type="STRING" id="1497955.HMPREF1872_01409"/>
<comment type="caution">
    <text evidence="2">The sequence shown here is derived from an EMBL/GenBank/DDBJ whole genome shotgun (WGS) entry which is preliminary data.</text>
</comment>
<organism evidence="2 3">
    <name type="scientific">Amygdalobacter nucleatus</name>
    <dbReference type="NCBI Taxonomy" id="3029274"/>
    <lineage>
        <taxon>Bacteria</taxon>
        <taxon>Bacillati</taxon>
        <taxon>Bacillota</taxon>
        <taxon>Clostridia</taxon>
        <taxon>Eubacteriales</taxon>
        <taxon>Oscillospiraceae</taxon>
        <taxon>Amygdalobacter</taxon>
    </lineage>
</organism>
<reference evidence="3" key="1">
    <citation type="submission" date="2016-01" db="EMBL/GenBank/DDBJ databases">
        <authorList>
            <person name="Mitreva M."/>
            <person name="Pepin K.H."/>
            <person name="Mihindukulasuriya K.A."/>
            <person name="Fulton R."/>
            <person name="Fronick C."/>
            <person name="O'Laughlin M."/>
            <person name="Miner T."/>
            <person name="Herter B."/>
            <person name="Rosa B.A."/>
            <person name="Cordes M."/>
            <person name="Tomlinson C."/>
            <person name="Wollam A."/>
            <person name="Palsikar V.B."/>
            <person name="Mardis E.R."/>
            <person name="Wilson R.K."/>
        </authorList>
    </citation>
    <scope>NUCLEOTIDE SEQUENCE [LARGE SCALE GENOMIC DNA]</scope>
    <source>
        <strain evidence="3">KA00274</strain>
    </source>
</reference>
<proteinExistence type="predicted"/>
<keyword evidence="1" id="KW-0732">Signal</keyword>
<evidence type="ECO:0000313" key="2">
    <source>
        <dbReference type="EMBL" id="KXB38922.1"/>
    </source>
</evidence>
<evidence type="ECO:0000256" key="1">
    <source>
        <dbReference type="SAM" id="SignalP"/>
    </source>
</evidence>
<evidence type="ECO:0000313" key="3">
    <source>
        <dbReference type="Proteomes" id="UP000070080"/>
    </source>
</evidence>